<gene>
    <name evidence="6" type="ORF">SAMN04487951_101136</name>
</gene>
<evidence type="ECO:0000313" key="7">
    <source>
        <dbReference type="Proteomes" id="UP000199677"/>
    </source>
</evidence>
<dbReference type="GO" id="GO:0019632">
    <property type="term" value="P:shikimate metabolic process"/>
    <property type="evidence" value="ECO:0007669"/>
    <property type="project" value="TreeGrafter"/>
</dbReference>
<proteinExistence type="predicted"/>
<accession>A0A1G9X688</accession>
<dbReference type="PANTHER" id="PTHR21089:SF1">
    <property type="entry name" value="BIFUNCTIONAL 3-DEHYDROQUINATE DEHYDRATASE_SHIKIMATE DEHYDROGENASE, CHLOROPLASTIC"/>
    <property type="match status" value="1"/>
</dbReference>
<dbReference type="Gene3D" id="3.40.50.10860">
    <property type="entry name" value="Leucine Dehydrogenase, chain A, domain 1"/>
    <property type="match status" value="1"/>
</dbReference>
<dbReference type="InterPro" id="IPR022893">
    <property type="entry name" value="Shikimate_DH_fam"/>
</dbReference>
<dbReference type="GO" id="GO:0050661">
    <property type="term" value="F:NADP binding"/>
    <property type="evidence" value="ECO:0007669"/>
    <property type="project" value="TreeGrafter"/>
</dbReference>
<dbReference type="EMBL" id="FNII01000001">
    <property type="protein sequence ID" value="SDM91855.1"/>
    <property type="molecule type" value="Genomic_DNA"/>
</dbReference>
<evidence type="ECO:0000259" key="5">
    <source>
        <dbReference type="Pfam" id="PF08501"/>
    </source>
</evidence>
<feature type="domain" description="Shikimate dehydrogenase substrate binding N-terminal" evidence="5">
    <location>
        <begin position="6"/>
        <end position="91"/>
    </location>
</feature>
<keyword evidence="3" id="KW-0560">Oxidoreductase</keyword>
<dbReference type="InterPro" id="IPR046346">
    <property type="entry name" value="Aminoacid_DH-like_N_sf"/>
</dbReference>
<protein>
    <submittedName>
        <fullName evidence="6">Shikimate dehydrogenase</fullName>
    </submittedName>
</protein>
<dbReference type="PANTHER" id="PTHR21089">
    <property type="entry name" value="SHIKIMATE DEHYDROGENASE"/>
    <property type="match status" value="1"/>
</dbReference>
<dbReference type="Proteomes" id="UP000199677">
    <property type="component" value="Unassembled WGS sequence"/>
</dbReference>
<keyword evidence="4" id="KW-0057">Aromatic amino acid biosynthesis</keyword>
<evidence type="ECO:0000256" key="1">
    <source>
        <dbReference type="ARBA" id="ARBA00004871"/>
    </source>
</evidence>
<dbReference type="GO" id="GO:0009423">
    <property type="term" value="P:chorismate biosynthetic process"/>
    <property type="evidence" value="ECO:0007669"/>
    <property type="project" value="TreeGrafter"/>
</dbReference>
<organism evidence="6 7">
    <name type="scientific">Vreelandella arcis</name>
    <dbReference type="NCBI Taxonomy" id="416873"/>
    <lineage>
        <taxon>Bacteria</taxon>
        <taxon>Pseudomonadati</taxon>
        <taxon>Pseudomonadota</taxon>
        <taxon>Gammaproteobacteria</taxon>
        <taxon>Oceanospirillales</taxon>
        <taxon>Halomonadaceae</taxon>
        <taxon>Vreelandella</taxon>
    </lineage>
</organism>
<dbReference type="SUPFAM" id="SSF53223">
    <property type="entry name" value="Aminoacid dehydrogenase-like, N-terminal domain"/>
    <property type="match status" value="1"/>
</dbReference>
<evidence type="ECO:0000256" key="2">
    <source>
        <dbReference type="ARBA" id="ARBA00022857"/>
    </source>
</evidence>
<dbReference type="Gene3D" id="3.40.50.720">
    <property type="entry name" value="NAD(P)-binding Rossmann-like Domain"/>
    <property type="match status" value="1"/>
</dbReference>
<dbReference type="CDD" id="cd01065">
    <property type="entry name" value="NAD_bind_Shikimate_DH"/>
    <property type="match status" value="1"/>
</dbReference>
<dbReference type="AlphaFoldDB" id="A0A1G9X688"/>
<dbReference type="InterPro" id="IPR013708">
    <property type="entry name" value="Shikimate_DH-bd_N"/>
</dbReference>
<reference evidence="7" key="1">
    <citation type="submission" date="2016-10" db="EMBL/GenBank/DDBJ databases">
        <authorList>
            <person name="Varghese N."/>
            <person name="Submissions S."/>
        </authorList>
    </citation>
    <scope>NUCLEOTIDE SEQUENCE [LARGE SCALE GENOMIC DNA]</scope>
    <source>
        <strain evidence="7">CGMCC 1.6494</strain>
    </source>
</reference>
<comment type="pathway">
    <text evidence="1">Metabolic intermediate biosynthesis; chorismate biosynthesis; chorismate from D-erythrose 4-phosphate and phosphoenolpyruvate: step 4/7.</text>
</comment>
<name>A0A1G9X688_9GAMM</name>
<keyword evidence="2" id="KW-0521">NADP</keyword>
<dbReference type="OrthoDB" id="9792692at2"/>
<evidence type="ECO:0000313" key="6">
    <source>
        <dbReference type="EMBL" id="SDM91855.1"/>
    </source>
</evidence>
<keyword evidence="4" id="KW-0028">Amino-acid biosynthesis</keyword>
<dbReference type="GO" id="GO:0009073">
    <property type="term" value="P:aromatic amino acid family biosynthetic process"/>
    <property type="evidence" value="ECO:0007669"/>
    <property type="project" value="UniProtKB-KW"/>
</dbReference>
<evidence type="ECO:0000256" key="4">
    <source>
        <dbReference type="ARBA" id="ARBA00023141"/>
    </source>
</evidence>
<dbReference type="GO" id="GO:0005829">
    <property type="term" value="C:cytosol"/>
    <property type="evidence" value="ECO:0007669"/>
    <property type="project" value="TreeGrafter"/>
</dbReference>
<dbReference type="SUPFAM" id="SSF51735">
    <property type="entry name" value="NAD(P)-binding Rossmann-fold domains"/>
    <property type="match status" value="1"/>
</dbReference>
<evidence type="ECO:0000256" key="3">
    <source>
        <dbReference type="ARBA" id="ARBA00023002"/>
    </source>
</evidence>
<dbReference type="STRING" id="416873.SAMN04487951_101136"/>
<dbReference type="InterPro" id="IPR036291">
    <property type="entry name" value="NAD(P)-bd_dom_sf"/>
</dbReference>
<dbReference type="RefSeq" id="WP_089701470.1">
    <property type="nucleotide sequence ID" value="NZ_FNII01000001.1"/>
</dbReference>
<dbReference type="GO" id="GO:0004764">
    <property type="term" value="F:shikimate 3-dehydrogenase (NADP+) activity"/>
    <property type="evidence" value="ECO:0007669"/>
    <property type="project" value="InterPro"/>
</dbReference>
<dbReference type="Pfam" id="PF08501">
    <property type="entry name" value="Shikimate_dh_N"/>
    <property type="match status" value="1"/>
</dbReference>
<keyword evidence="7" id="KW-1185">Reference proteome</keyword>
<sequence>MIKLGLVGEGIAKSQSPDLHERLGASLGEPVRYDLVDSRGVADFDFPSAIQRLRAEGYRGTNVTFPFKEKAAKLADIRGEGVRRVGTANTLLFDADGLRAENTDYTGFISAYRHSFGSQPAGDVLLIGAGGVGRAVACALGELAVSCVHILEHDITRAKNLSRDLNAMGITAQSITAEQAQQELPNWQGVVNCSPIGHINHPGCPIDTAGLGAQHWVFDAVYIPAHTELLNAAYQAGAKTLSGVDLFVFQGVDAFRFFTAGHIASEQIDPHVIPLRTHYVEQLVSPRAPSVS</sequence>